<dbReference type="InterPro" id="IPR013783">
    <property type="entry name" value="Ig-like_fold"/>
</dbReference>
<evidence type="ECO:0000256" key="4">
    <source>
        <dbReference type="SAM" id="SignalP"/>
    </source>
</evidence>
<dbReference type="EMBL" id="RQJP01000001">
    <property type="protein sequence ID" value="RRB17581.1"/>
    <property type="molecule type" value="Genomic_DNA"/>
</dbReference>
<evidence type="ECO:0000256" key="3">
    <source>
        <dbReference type="SAM" id="MobiDB-lite"/>
    </source>
</evidence>
<feature type="region of interest" description="Disordered" evidence="3">
    <location>
        <begin position="577"/>
        <end position="596"/>
    </location>
</feature>
<dbReference type="SUPFAM" id="SSF51445">
    <property type="entry name" value="(Trans)glycosidases"/>
    <property type="match status" value="1"/>
</dbReference>
<dbReference type="RefSeq" id="WP_124904332.1">
    <property type="nucleotide sequence ID" value="NZ_RQJP01000001.1"/>
</dbReference>
<dbReference type="GO" id="GO:0009341">
    <property type="term" value="C:beta-galactosidase complex"/>
    <property type="evidence" value="ECO:0007669"/>
    <property type="project" value="InterPro"/>
</dbReference>
<dbReference type="GO" id="GO:0005975">
    <property type="term" value="P:carbohydrate metabolic process"/>
    <property type="evidence" value="ECO:0007669"/>
    <property type="project" value="InterPro"/>
</dbReference>
<accession>A0A3P1CW75</accession>
<dbReference type="SMART" id="SM00736">
    <property type="entry name" value="CADG"/>
    <property type="match status" value="1"/>
</dbReference>
<protein>
    <recommendedName>
        <fullName evidence="5">Dystroglycan-type cadherin-like domain-containing protein</fullName>
    </recommendedName>
</protein>
<feature type="compositionally biased region" description="Low complexity" evidence="3">
    <location>
        <begin position="581"/>
        <end position="594"/>
    </location>
</feature>
<dbReference type="InterPro" id="IPR017853">
    <property type="entry name" value="GH"/>
</dbReference>
<dbReference type="Proteomes" id="UP000274271">
    <property type="component" value="Unassembled WGS sequence"/>
</dbReference>
<dbReference type="PANTHER" id="PTHR36447:SF1">
    <property type="entry name" value="BETA-GALACTOSIDASE GANA"/>
    <property type="match status" value="1"/>
</dbReference>
<feature type="signal peptide" evidence="4">
    <location>
        <begin position="1"/>
        <end position="23"/>
    </location>
</feature>
<keyword evidence="2" id="KW-0326">Glycosidase</keyword>
<name>A0A3P1CW75_9BACT</name>
<dbReference type="AlphaFoldDB" id="A0A3P1CW75"/>
<feature type="chain" id="PRO_5018244828" description="Dystroglycan-type cadherin-like domain-containing protein" evidence="4">
    <location>
        <begin position="24"/>
        <end position="789"/>
    </location>
</feature>
<dbReference type="InterPro" id="IPR013529">
    <property type="entry name" value="Glyco_hydro_42_N"/>
</dbReference>
<dbReference type="InterPro" id="IPR006644">
    <property type="entry name" value="Cadg"/>
</dbReference>
<evidence type="ECO:0000259" key="5">
    <source>
        <dbReference type="SMART" id="SM00736"/>
    </source>
</evidence>
<dbReference type="GO" id="GO:0004565">
    <property type="term" value="F:beta-galactosidase activity"/>
    <property type="evidence" value="ECO:0007669"/>
    <property type="project" value="InterPro"/>
</dbReference>
<keyword evidence="1" id="KW-0378">Hydrolase</keyword>
<dbReference type="InterPro" id="IPR003476">
    <property type="entry name" value="Glyco_hydro_42"/>
</dbReference>
<dbReference type="InterPro" id="IPR015919">
    <property type="entry name" value="Cadherin-like_sf"/>
</dbReference>
<comment type="caution">
    <text evidence="6">The sequence shown here is derived from an EMBL/GenBank/DDBJ whole genome shotgun (WGS) entry which is preliminary data.</text>
</comment>
<gene>
    <name evidence="6" type="ORF">EHT87_04660</name>
</gene>
<evidence type="ECO:0000313" key="7">
    <source>
        <dbReference type="Proteomes" id="UP000274271"/>
    </source>
</evidence>
<dbReference type="GO" id="GO:0005509">
    <property type="term" value="F:calcium ion binding"/>
    <property type="evidence" value="ECO:0007669"/>
    <property type="project" value="InterPro"/>
</dbReference>
<feature type="domain" description="Dystroglycan-type cadherin-like" evidence="5">
    <location>
        <begin position="491"/>
        <end position="583"/>
    </location>
</feature>
<dbReference type="Gene3D" id="2.60.40.10">
    <property type="entry name" value="Immunoglobulins"/>
    <property type="match status" value="1"/>
</dbReference>
<dbReference type="GO" id="GO:0016020">
    <property type="term" value="C:membrane"/>
    <property type="evidence" value="ECO:0007669"/>
    <property type="project" value="InterPro"/>
</dbReference>
<evidence type="ECO:0000256" key="2">
    <source>
        <dbReference type="ARBA" id="ARBA00023295"/>
    </source>
</evidence>
<sequence length="789" mass="86574">MKNRNFSVFSLAFLLGFSFNSYWCTGAAAPPAPVRAARLLRESVPVNHQRYVGITIFNFETDPRVDDENIENSAAAGCNAVEITINWDKVYPTRQSVANWKVIDSHVQTAMRLGLKIALRIHVGREISQLGGFWGTNETMQAADGSRSTGSGITQFSYAYQPSVELAKAFVRESTQRYRYLQEQNRLLFFSVVTSPALESEYSPVLDKADGTKVTIGFDYSDPMREAFRQWLRGRFSLSDLNKRWNTGFGDWNSVSPPSGNASDPRGVFSASRQGLDWYVFRHRMLERFLNDITNTIKSVDGSIRVVNQHGAVWDRLSGLRGTYAFKSLNQNADGLKFNDGPTYNHRFSMDVVRSNLTPGAFLINAVDGMFFRTTTVGTYFDQVKECFEHGASMMTLANFGGSEARGMLNQLIRRVVDAGLLNQPVTQVQTGGTISYKLSEILRDSYSPVSTRWTNQYTNSDQKPVQVTLIEDLLNETDAPVSPDVNKAPQVINAFADRDATVGKPFSCEVSENQFRDSDGTIAKVEVTGLSAGLSYNSSTNLILGTPTSATTLGVTVKATDNDGASVTDHFLIKVSSATPPGSDSPPDQDGSGNFEGYLDKVECGTIRGWVWDRNKPNSPVMLEFSADGKVIGTTNATIFRTDLLDAGKGNGSHAYSFTTPASLKDNLPHQISARVLNSSYVLKYAPKSLTCSSSARLSAEPAEPGLDVTVLGNPVTDQVEVEIRGAEGKTVRLQISDLGGRVVSERLVETAGALETQRFSMDRERTGMLILRVSSGLRAVTVKLLKQ</sequence>
<keyword evidence="4" id="KW-0732">Signal</keyword>
<dbReference type="Pfam" id="PF05345">
    <property type="entry name" value="He_PIG"/>
    <property type="match status" value="1"/>
</dbReference>
<keyword evidence="7" id="KW-1185">Reference proteome</keyword>
<dbReference type="OrthoDB" id="900954at2"/>
<proteinExistence type="predicted"/>
<reference evidence="6 7" key="1">
    <citation type="submission" date="2018-11" db="EMBL/GenBank/DDBJ databases">
        <authorList>
            <person name="Zhou Z."/>
            <person name="Wang G."/>
        </authorList>
    </citation>
    <scope>NUCLEOTIDE SEQUENCE [LARGE SCALE GENOMIC DNA]</scope>
    <source>
        <strain evidence="6 7">KCTC42998</strain>
    </source>
</reference>
<dbReference type="Pfam" id="PF02449">
    <property type="entry name" value="Glyco_hydro_42"/>
    <property type="match status" value="1"/>
</dbReference>
<dbReference type="Gene3D" id="3.20.20.80">
    <property type="entry name" value="Glycosidases"/>
    <property type="match status" value="1"/>
</dbReference>
<evidence type="ECO:0000313" key="6">
    <source>
        <dbReference type="EMBL" id="RRB17581.1"/>
    </source>
</evidence>
<evidence type="ECO:0000256" key="1">
    <source>
        <dbReference type="ARBA" id="ARBA00022801"/>
    </source>
</evidence>
<organism evidence="6 7">
    <name type="scientific">Larkinella knui</name>
    <dbReference type="NCBI Taxonomy" id="2025310"/>
    <lineage>
        <taxon>Bacteria</taxon>
        <taxon>Pseudomonadati</taxon>
        <taxon>Bacteroidota</taxon>
        <taxon>Cytophagia</taxon>
        <taxon>Cytophagales</taxon>
        <taxon>Spirosomataceae</taxon>
        <taxon>Larkinella</taxon>
    </lineage>
</organism>
<dbReference type="PANTHER" id="PTHR36447">
    <property type="entry name" value="BETA-GALACTOSIDASE GANA"/>
    <property type="match status" value="1"/>
</dbReference>
<dbReference type="SUPFAM" id="SSF49313">
    <property type="entry name" value="Cadherin-like"/>
    <property type="match status" value="1"/>
</dbReference>